<dbReference type="CDD" id="cd01651">
    <property type="entry name" value="RT_G2_intron"/>
    <property type="match status" value="1"/>
</dbReference>
<evidence type="ECO:0000313" key="2">
    <source>
        <dbReference type="EMBL" id="KKR78074.1"/>
    </source>
</evidence>
<gene>
    <name evidence="2" type="ORF">UU23_C0004G0056</name>
</gene>
<dbReference type="AlphaFoldDB" id="A0A0G0TM26"/>
<dbReference type="PANTHER" id="PTHR34047">
    <property type="entry name" value="NUCLEAR INTRON MATURASE 1, MITOCHONDRIAL-RELATED"/>
    <property type="match status" value="1"/>
</dbReference>
<evidence type="ECO:0000313" key="3">
    <source>
        <dbReference type="Proteomes" id="UP000034292"/>
    </source>
</evidence>
<keyword evidence="2" id="KW-0548">Nucleotidyltransferase</keyword>
<organism evidence="2 3">
    <name type="scientific">Candidatus Curtissbacteria bacterium GW2011_GWA1_40_9</name>
    <dbReference type="NCBI Taxonomy" id="1618408"/>
    <lineage>
        <taxon>Bacteria</taxon>
        <taxon>Candidatus Curtissiibacteriota</taxon>
    </lineage>
</organism>
<dbReference type="SUPFAM" id="SSF56672">
    <property type="entry name" value="DNA/RNA polymerases"/>
    <property type="match status" value="1"/>
</dbReference>
<dbReference type="PROSITE" id="PS50878">
    <property type="entry name" value="RT_POL"/>
    <property type="match status" value="1"/>
</dbReference>
<comment type="caution">
    <text evidence="2">The sequence shown here is derived from an EMBL/GenBank/DDBJ whole genome shotgun (WGS) entry which is preliminary data.</text>
</comment>
<evidence type="ECO:0000259" key="1">
    <source>
        <dbReference type="PROSITE" id="PS50878"/>
    </source>
</evidence>
<accession>A0A0G0TM26</accession>
<sequence length="346" mass="41208">MTHSSLISIENLFQTWEEFKCGKRNKRDVQVFERHLEDNLFDLHLALKNKSYKHGGYLEFYVNDPKRRHIHKAQVCDRIVHHLLYKYLYSLFDKTFIYDSYSCRLDKGTHRAVRRLEKYTRIVSRNYTNNCWALKLDIKKFFDSIDHRILLKLIAKSVNDHEILSLVKIVIDSYSSSVVEKLKGEVLDKTRTISVRQQGIPLGNLTSQIFANIYLNGLDQFIKHNLKIKYYLRYADDFLTLNNNRQYLHHCFETLQQFLSRELKLEIHPAKVSLRKFSWGIDFCGYIVLPRYILPRAKTKRRIFKKVLKSGINDQSLQSYLGYFSHANSYKITENLENIYWSTSEI</sequence>
<dbReference type="GO" id="GO:0003964">
    <property type="term" value="F:RNA-directed DNA polymerase activity"/>
    <property type="evidence" value="ECO:0007669"/>
    <property type="project" value="UniProtKB-KW"/>
</dbReference>
<proteinExistence type="predicted"/>
<feature type="domain" description="Reverse transcriptase" evidence="1">
    <location>
        <begin position="1"/>
        <end position="288"/>
    </location>
</feature>
<dbReference type="PANTHER" id="PTHR34047:SF8">
    <property type="entry name" value="PROTEIN YKFC"/>
    <property type="match status" value="1"/>
</dbReference>
<dbReference type="Pfam" id="PF00078">
    <property type="entry name" value="RVT_1"/>
    <property type="match status" value="1"/>
</dbReference>
<protein>
    <submittedName>
        <fullName evidence="2">Retron-type reverse transcriptase</fullName>
    </submittedName>
</protein>
<name>A0A0G0TM26_9BACT</name>
<dbReference type="STRING" id="1618408.UU23_C0004G0056"/>
<dbReference type="EMBL" id="LBZV01000004">
    <property type="protein sequence ID" value="KKR78074.1"/>
    <property type="molecule type" value="Genomic_DNA"/>
</dbReference>
<dbReference type="InterPro" id="IPR000477">
    <property type="entry name" value="RT_dom"/>
</dbReference>
<dbReference type="InterPro" id="IPR051083">
    <property type="entry name" value="GrpII_Intron_Splice-Mob/Def"/>
</dbReference>
<keyword evidence="2" id="KW-0808">Transferase</keyword>
<dbReference type="Proteomes" id="UP000034292">
    <property type="component" value="Unassembled WGS sequence"/>
</dbReference>
<reference evidence="2 3" key="1">
    <citation type="journal article" date="2015" name="Nature">
        <title>rRNA introns, odd ribosomes, and small enigmatic genomes across a large radiation of phyla.</title>
        <authorList>
            <person name="Brown C.T."/>
            <person name="Hug L.A."/>
            <person name="Thomas B.C."/>
            <person name="Sharon I."/>
            <person name="Castelle C.J."/>
            <person name="Singh A."/>
            <person name="Wilkins M.J."/>
            <person name="Williams K.H."/>
            <person name="Banfield J.F."/>
        </authorList>
    </citation>
    <scope>NUCLEOTIDE SEQUENCE [LARGE SCALE GENOMIC DNA]</scope>
</reference>
<dbReference type="InterPro" id="IPR043502">
    <property type="entry name" value="DNA/RNA_pol_sf"/>
</dbReference>
<keyword evidence="2" id="KW-0695">RNA-directed DNA polymerase</keyword>